<dbReference type="PROSITE" id="PS50181">
    <property type="entry name" value="FBOX"/>
    <property type="match status" value="1"/>
</dbReference>
<reference evidence="3 4" key="1">
    <citation type="journal article" date="2024" name="IMA Fungus">
        <title>Apiospora arundinis, a panoply of carbohydrate-active enzymes and secondary metabolites.</title>
        <authorList>
            <person name="Sorensen T."/>
            <person name="Petersen C."/>
            <person name="Muurmann A.T."/>
            <person name="Christiansen J.V."/>
            <person name="Brundto M.L."/>
            <person name="Overgaard C.K."/>
            <person name="Boysen A.T."/>
            <person name="Wollenberg R.D."/>
            <person name="Larsen T.O."/>
            <person name="Sorensen J.L."/>
            <person name="Nielsen K.L."/>
            <person name="Sondergaard T.E."/>
        </authorList>
    </citation>
    <scope>NUCLEOTIDE SEQUENCE [LARGE SCALE GENOMIC DNA]</scope>
    <source>
        <strain evidence="3 4">AAU 773</strain>
    </source>
</reference>
<dbReference type="InterPro" id="IPR001810">
    <property type="entry name" value="F-box_dom"/>
</dbReference>
<dbReference type="Pfam" id="PF00646">
    <property type="entry name" value="F-box"/>
    <property type="match status" value="1"/>
</dbReference>
<evidence type="ECO:0000313" key="3">
    <source>
        <dbReference type="EMBL" id="KAK8876755.1"/>
    </source>
</evidence>
<name>A0ABR2JFQ4_9PEZI</name>
<sequence length="446" mass="51416">MSAIPSNDTAMARVAPRPLPPPNGLIRLLDMPMEVFDLIVREIPIPSLVSFSLTCHTARRVFRSHLRHVDWISFRRRLWQESINPAAMCAEFLQSLSRDLTDRYVYCHRCVRLHPFYDATTELSESFSPPNQHQFCRGRIYCAWFDTERQGVLNNASGKFSVTHRQILLARHHYFTGHGIDAQMNFGPLLEPPAIPMTRSQWKMVHDVPSTIEQQQEEPIAPPRWRRRIELFPVVAKGKWKVDERSSWILRLRHELVVPRGTTMKAARRYLDNAPYWICPHVHTHAIAAAPIATVPRRVDLSVQVAGGSREIYQNGLHWILHRRIREPESENATTWWVGEHPRQPPLSPQKQSSSRGTTQNPLKRCGWRVPGIDMATARAEELAAPGQHPPIDPVFGRRVDGWMKCHACQVAYWDVESRWNAEQLFTDEGGDETVCFALTARYQVY</sequence>
<protein>
    <recommendedName>
        <fullName evidence="2">F-box domain-containing protein</fullName>
    </recommendedName>
</protein>
<evidence type="ECO:0000313" key="4">
    <source>
        <dbReference type="Proteomes" id="UP001390339"/>
    </source>
</evidence>
<accession>A0ABR2JFQ4</accession>
<dbReference type="Proteomes" id="UP001390339">
    <property type="component" value="Unassembled WGS sequence"/>
</dbReference>
<keyword evidence="4" id="KW-1185">Reference proteome</keyword>
<proteinExistence type="predicted"/>
<organism evidence="3 4">
    <name type="scientific">Apiospora arundinis</name>
    <dbReference type="NCBI Taxonomy" id="335852"/>
    <lineage>
        <taxon>Eukaryota</taxon>
        <taxon>Fungi</taxon>
        <taxon>Dikarya</taxon>
        <taxon>Ascomycota</taxon>
        <taxon>Pezizomycotina</taxon>
        <taxon>Sordariomycetes</taxon>
        <taxon>Xylariomycetidae</taxon>
        <taxon>Amphisphaeriales</taxon>
        <taxon>Apiosporaceae</taxon>
        <taxon>Apiospora</taxon>
    </lineage>
</organism>
<evidence type="ECO:0000256" key="1">
    <source>
        <dbReference type="SAM" id="MobiDB-lite"/>
    </source>
</evidence>
<gene>
    <name evidence="3" type="ORF">PGQ11_001701</name>
</gene>
<feature type="region of interest" description="Disordered" evidence="1">
    <location>
        <begin position="339"/>
        <end position="363"/>
    </location>
</feature>
<evidence type="ECO:0000259" key="2">
    <source>
        <dbReference type="PROSITE" id="PS50181"/>
    </source>
</evidence>
<comment type="caution">
    <text evidence="3">The sequence shown here is derived from an EMBL/GenBank/DDBJ whole genome shotgun (WGS) entry which is preliminary data.</text>
</comment>
<feature type="domain" description="F-box" evidence="2">
    <location>
        <begin position="25"/>
        <end position="74"/>
    </location>
</feature>
<dbReference type="EMBL" id="JAPCWZ010000002">
    <property type="protein sequence ID" value="KAK8876755.1"/>
    <property type="molecule type" value="Genomic_DNA"/>
</dbReference>